<keyword evidence="3" id="KW-1185">Reference proteome</keyword>
<dbReference type="SUPFAM" id="SSF88659">
    <property type="entry name" value="Sigma3 and sigma4 domains of RNA polymerase sigma factors"/>
    <property type="match status" value="1"/>
</dbReference>
<dbReference type="InterPro" id="IPR013324">
    <property type="entry name" value="RNA_pol_sigma_r3/r4-like"/>
</dbReference>
<name>A0A521F724_9BACL</name>
<dbReference type="Proteomes" id="UP000315636">
    <property type="component" value="Unassembled WGS sequence"/>
</dbReference>
<evidence type="ECO:0000313" key="2">
    <source>
        <dbReference type="EMBL" id="SMO91973.1"/>
    </source>
</evidence>
<dbReference type="OrthoDB" id="2472646at2"/>
<sequence>MGAPRHDKEAAHRRYGNKYTLSSAEGVAKILRDLHNLRERRFHAGDYAACDILLDLDNALEKANLTNRQKRVVFYVYEQGYSHVEAAELMGVGKAAVTNLLNGTPHYDGALERIAEIYRRWGCEKTNGVITNE</sequence>
<evidence type="ECO:0000259" key="1">
    <source>
        <dbReference type="Pfam" id="PF07638"/>
    </source>
</evidence>
<dbReference type="RefSeq" id="WP_142506614.1">
    <property type="nucleotide sequence ID" value="NZ_FXTI01000014.1"/>
</dbReference>
<protein>
    <submittedName>
        <fullName evidence="2">Sigma-70, region 4</fullName>
    </submittedName>
</protein>
<dbReference type="EMBL" id="FXTI01000014">
    <property type="protein sequence ID" value="SMO91973.1"/>
    <property type="molecule type" value="Genomic_DNA"/>
</dbReference>
<dbReference type="InterPro" id="IPR053812">
    <property type="entry name" value="HTH_Sigma70_ECF-like"/>
</dbReference>
<gene>
    <name evidence="2" type="ORF">SAMN06264849_1146</name>
</gene>
<dbReference type="InterPro" id="IPR036388">
    <property type="entry name" value="WH-like_DNA-bd_sf"/>
</dbReference>
<evidence type="ECO:0000313" key="3">
    <source>
        <dbReference type="Proteomes" id="UP000315636"/>
    </source>
</evidence>
<accession>A0A521F724</accession>
<dbReference type="Pfam" id="PF07638">
    <property type="entry name" value="Sigma70_ECF"/>
    <property type="match status" value="1"/>
</dbReference>
<proteinExistence type="predicted"/>
<dbReference type="Gene3D" id="1.10.10.10">
    <property type="entry name" value="Winged helix-like DNA-binding domain superfamily/Winged helix DNA-binding domain"/>
    <property type="match status" value="1"/>
</dbReference>
<dbReference type="AlphaFoldDB" id="A0A521F724"/>
<reference evidence="2 3" key="1">
    <citation type="submission" date="2017-05" db="EMBL/GenBank/DDBJ databases">
        <authorList>
            <person name="Varghese N."/>
            <person name="Submissions S."/>
        </authorList>
    </citation>
    <scope>NUCLEOTIDE SEQUENCE [LARGE SCALE GENOMIC DNA]</scope>
    <source>
        <strain evidence="2 3">DSM 45474</strain>
    </source>
</reference>
<feature type="domain" description="RNA polymerase sigma-70 ECF-like HTH" evidence="1">
    <location>
        <begin position="44"/>
        <end position="98"/>
    </location>
</feature>
<organism evidence="2 3">
    <name type="scientific">Melghirimyces algeriensis</name>
    <dbReference type="NCBI Taxonomy" id="910412"/>
    <lineage>
        <taxon>Bacteria</taxon>
        <taxon>Bacillati</taxon>
        <taxon>Bacillota</taxon>
        <taxon>Bacilli</taxon>
        <taxon>Bacillales</taxon>
        <taxon>Thermoactinomycetaceae</taxon>
        <taxon>Melghirimyces</taxon>
    </lineage>
</organism>